<dbReference type="NCBIfam" id="TIGR00612">
    <property type="entry name" value="ispG_gcpE"/>
    <property type="match status" value="1"/>
</dbReference>
<comment type="catalytic activity">
    <reaction evidence="7">
        <text>(2E)-4-hydroxy-3-methylbut-2-enyl diphosphate + oxidized [flavodoxin] + H2O + 2 H(+) = 2-C-methyl-D-erythritol 2,4-cyclic diphosphate + reduced [flavodoxin]</text>
        <dbReference type="Rhea" id="RHEA:43604"/>
        <dbReference type="Rhea" id="RHEA-COMP:10622"/>
        <dbReference type="Rhea" id="RHEA-COMP:10623"/>
        <dbReference type="ChEBI" id="CHEBI:15377"/>
        <dbReference type="ChEBI" id="CHEBI:15378"/>
        <dbReference type="ChEBI" id="CHEBI:57618"/>
        <dbReference type="ChEBI" id="CHEBI:58210"/>
        <dbReference type="ChEBI" id="CHEBI:58483"/>
        <dbReference type="ChEBI" id="CHEBI:128753"/>
        <dbReference type="EC" id="1.17.7.3"/>
    </reaction>
</comment>
<dbReference type="GO" id="GO:0016114">
    <property type="term" value="P:terpenoid biosynthetic process"/>
    <property type="evidence" value="ECO:0007669"/>
    <property type="project" value="InterPro"/>
</dbReference>
<feature type="binding site" evidence="7">
    <location>
        <position position="313"/>
    </location>
    <ligand>
        <name>[4Fe-4S] cluster</name>
        <dbReference type="ChEBI" id="CHEBI:49883"/>
    </ligand>
</feature>
<dbReference type="EC" id="1.17.7.3" evidence="7"/>
<evidence type="ECO:0000313" key="10">
    <source>
        <dbReference type="EMBL" id="AEE16618.1"/>
    </source>
</evidence>
<dbReference type="InterPro" id="IPR011005">
    <property type="entry name" value="Dihydropteroate_synth-like_sf"/>
</dbReference>
<dbReference type="Gene3D" id="3.20.20.20">
    <property type="entry name" value="Dihydropteroate synthase-like"/>
    <property type="match status" value="1"/>
</dbReference>
<evidence type="ECO:0000256" key="6">
    <source>
        <dbReference type="ARBA" id="ARBA00023229"/>
    </source>
</evidence>
<keyword evidence="6 7" id="KW-0414">Isoprene biosynthesis</keyword>
<dbReference type="PANTHER" id="PTHR30454:SF0">
    <property type="entry name" value="4-HYDROXY-3-METHYLBUT-2-EN-1-YL DIPHOSPHATE SYNTHASE (FERREDOXIN), CHLOROPLASTIC"/>
    <property type="match status" value="1"/>
</dbReference>
<evidence type="ECO:0000256" key="5">
    <source>
        <dbReference type="ARBA" id="ARBA00023014"/>
    </source>
</evidence>
<dbReference type="GO" id="GO:0141197">
    <property type="term" value="F:4-hydroxy-3-methylbut-2-enyl-diphosphate synthase activity (flavodoxin)"/>
    <property type="evidence" value="ECO:0007669"/>
    <property type="project" value="UniProtKB-EC"/>
</dbReference>
<dbReference type="Pfam" id="PF26540">
    <property type="entry name" value="GcpE_C"/>
    <property type="match status" value="1"/>
</dbReference>
<dbReference type="Gene3D" id="3.30.413.10">
    <property type="entry name" value="Sulfite Reductase Hemoprotein, domain 1"/>
    <property type="match status" value="1"/>
</dbReference>
<dbReference type="RefSeq" id="WP_013758325.1">
    <property type="nucleotide sequence ID" value="NC_015500.1"/>
</dbReference>
<keyword evidence="5 7" id="KW-0411">Iron-sulfur</keyword>
<dbReference type="InterPro" id="IPR045854">
    <property type="entry name" value="NO2/SO3_Rdtase_4Fe4S_sf"/>
</dbReference>
<dbReference type="OrthoDB" id="9803214at2"/>
<protein>
    <recommendedName>
        <fullName evidence="7">4-hydroxy-3-methylbut-2-en-1-yl diphosphate synthase (flavodoxin)</fullName>
        <ecNumber evidence="7">1.17.7.3</ecNumber>
    </recommendedName>
    <alternativeName>
        <fullName evidence="7">1-hydroxy-2-methyl-2-(E)-butenyl 4-diphosphate synthase</fullName>
    </alternativeName>
</protein>
<evidence type="ECO:0000313" key="11">
    <source>
        <dbReference type="Proteomes" id="UP000006546"/>
    </source>
</evidence>
<dbReference type="NCBIfam" id="NF001540">
    <property type="entry name" value="PRK00366.1"/>
    <property type="match status" value="1"/>
</dbReference>
<keyword evidence="1 7" id="KW-0004">4Fe-4S</keyword>
<dbReference type="UniPathway" id="UPA00056">
    <property type="reaction ID" value="UER00096"/>
</dbReference>
<dbReference type="InterPro" id="IPR058579">
    <property type="entry name" value="IspG_C"/>
</dbReference>
<dbReference type="GO" id="GO:0005506">
    <property type="term" value="F:iron ion binding"/>
    <property type="evidence" value="ECO:0007669"/>
    <property type="project" value="InterPro"/>
</dbReference>
<dbReference type="PANTHER" id="PTHR30454">
    <property type="entry name" value="4-HYDROXY-3-METHYLBUT-2-EN-1-YL DIPHOSPHATE SYNTHASE"/>
    <property type="match status" value="1"/>
</dbReference>
<reference evidence="11" key="1">
    <citation type="submission" date="2011-04" db="EMBL/GenBank/DDBJ databases">
        <title>The complete genome of Treponema brennaborense DSM 12168.</title>
        <authorList>
            <person name="Lucas S."/>
            <person name="Han J."/>
            <person name="Lapidus A."/>
            <person name="Bruce D."/>
            <person name="Goodwin L."/>
            <person name="Pitluck S."/>
            <person name="Peters L."/>
            <person name="Kyrpides N."/>
            <person name="Mavromatis K."/>
            <person name="Ivanova N."/>
            <person name="Mikhailova N."/>
            <person name="Pagani I."/>
            <person name="Teshima H."/>
            <person name="Detter J.C."/>
            <person name="Tapia R."/>
            <person name="Han C."/>
            <person name="Land M."/>
            <person name="Hauser L."/>
            <person name="Markowitz V."/>
            <person name="Cheng J.-F."/>
            <person name="Hugenholtz P."/>
            <person name="Woyke T."/>
            <person name="Wu D."/>
            <person name="Gronow S."/>
            <person name="Wellnitz S."/>
            <person name="Brambilla E."/>
            <person name="Klenk H.-P."/>
            <person name="Eisen J.A."/>
        </authorList>
    </citation>
    <scope>NUCLEOTIDE SEQUENCE [LARGE SCALE GENOMIC DNA]</scope>
    <source>
        <strain evidence="11">DSM 12168 / CIP 105900 / DD5/3</strain>
    </source>
</reference>
<keyword evidence="11" id="KW-1185">Reference proteome</keyword>
<evidence type="ECO:0000259" key="9">
    <source>
        <dbReference type="Pfam" id="PF26540"/>
    </source>
</evidence>
<dbReference type="AlphaFoldDB" id="F4LLF4"/>
<dbReference type="InterPro" id="IPR058578">
    <property type="entry name" value="IspG_TIM"/>
</dbReference>
<gene>
    <name evidence="7" type="primary">ispG</name>
    <name evidence="10" type="ordered locus">Trebr_1190</name>
</gene>
<organism evidence="10 11">
    <name type="scientific">Treponema brennaborense (strain DSM 12168 / CIP 105900 / DD5/3)</name>
    <dbReference type="NCBI Taxonomy" id="906968"/>
    <lineage>
        <taxon>Bacteria</taxon>
        <taxon>Pseudomonadati</taxon>
        <taxon>Spirochaetota</taxon>
        <taxon>Spirochaetia</taxon>
        <taxon>Spirochaetales</taxon>
        <taxon>Treponemataceae</taxon>
        <taxon>Treponema</taxon>
    </lineage>
</organism>
<evidence type="ECO:0000256" key="1">
    <source>
        <dbReference type="ARBA" id="ARBA00022485"/>
    </source>
</evidence>
<dbReference type="InterPro" id="IPR016425">
    <property type="entry name" value="IspG_bac"/>
</dbReference>
<accession>F4LLF4</accession>
<dbReference type="SUPFAM" id="SSF56014">
    <property type="entry name" value="Nitrite and sulphite reductase 4Fe-4S domain-like"/>
    <property type="match status" value="1"/>
</dbReference>
<dbReference type="HOGENOM" id="CLU_042258_0_0_12"/>
<dbReference type="STRING" id="906968.Trebr_1190"/>
<comment type="function">
    <text evidence="7">Converts 2C-methyl-D-erythritol 2,4-cyclodiphosphate (ME-2,4cPP) into 1-hydroxy-2-methyl-2-(E)-butenyl 4-diphosphate.</text>
</comment>
<name>F4LLF4_TREBD</name>
<sequence>MNDTRTVYVGGSGKTKRIGIGGAAPVSIQTMWKEGISGVLNDRDALFSVIGRIEQLGALGCDILRFAVPDEESADALVKIASETEMPLVADIHFDYKLALRCLEGPVAKIRINPGNIGSKDRVAAVVNRCREKGAAIRIGVNAGSFPRDIAEAVAAGRMTRAEGLAETAVREAAVFDELGFDQVVVSMKASSVRETIEANEAFAAAHDIPLHIGVTEAGPLIGGIVKSTLAFSALLERNIGGTVRVSLSSSPENEVLTAREILRETGKRPGGVKIVSCPRCGRDGFDVHGFVARWQNELMALDKDITVAVMGCVVNGPGEGKHADIGITGAAGKVMIFKHGKIVHTVPEECADTLFRKELLSL</sequence>
<keyword evidence="3 7" id="KW-0560">Oxidoreductase</keyword>
<evidence type="ECO:0000256" key="7">
    <source>
        <dbReference type="HAMAP-Rule" id="MF_00159"/>
    </source>
</evidence>
<dbReference type="SUPFAM" id="SSF51717">
    <property type="entry name" value="Dihydropteroate synthetase-like"/>
    <property type="match status" value="1"/>
</dbReference>
<dbReference type="GO" id="GO:0046429">
    <property type="term" value="F:4-hydroxy-3-methylbut-2-en-1-yl diphosphate synthase activity (ferredoxin)"/>
    <property type="evidence" value="ECO:0007669"/>
    <property type="project" value="UniProtKB-UniRule"/>
</dbReference>
<feature type="binding site" evidence="7">
    <location>
        <position position="320"/>
    </location>
    <ligand>
        <name>[4Fe-4S] cluster</name>
        <dbReference type="ChEBI" id="CHEBI:49883"/>
    </ligand>
</feature>
<evidence type="ECO:0000256" key="2">
    <source>
        <dbReference type="ARBA" id="ARBA00022723"/>
    </source>
</evidence>
<dbReference type="InterPro" id="IPR004588">
    <property type="entry name" value="IspG_bac-typ"/>
</dbReference>
<dbReference type="HAMAP" id="MF_00159">
    <property type="entry name" value="IspG"/>
    <property type="match status" value="1"/>
</dbReference>
<comment type="similarity">
    <text evidence="7">Belongs to the IspG family.</text>
</comment>
<evidence type="ECO:0000259" key="8">
    <source>
        <dbReference type="Pfam" id="PF04551"/>
    </source>
</evidence>
<evidence type="ECO:0000256" key="3">
    <source>
        <dbReference type="ARBA" id="ARBA00023002"/>
    </source>
</evidence>
<feature type="binding site" evidence="7">
    <location>
        <position position="281"/>
    </location>
    <ligand>
        <name>[4Fe-4S] cluster</name>
        <dbReference type="ChEBI" id="CHEBI:49883"/>
    </ligand>
</feature>
<dbReference type="Pfam" id="PF04551">
    <property type="entry name" value="GcpE"/>
    <property type="match status" value="1"/>
</dbReference>
<dbReference type="GO" id="GO:0019288">
    <property type="term" value="P:isopentenyl diphosphate biosynthetic process, methylerythritol 4-phosphate pathway"/>
    <property type="evidence" value="ECO:0007669"/>
    <property type="project" value="UniProtKB-UniRule"/>
</dbReference>
<dbReference type="eggNOG" id="COG0821">
    <property type="taxonomic scope" value="Bacteria"/>
</dbReference>
<comment type="pathway">
    <text evidence="7">Isoprenoid biosynthesis; isopentenyl diphosphate biosynthesis via DXP pathway; isopentenyl diphosphate from 1-deoxy-D-xylulose 5-phosphate: step 5/6.</text>
</comment>
<keyword evidence="2 7" id="KW-0479">Metal-binding</keyword>
<keyword evidence="4 7" id="KW-0408">Iron</keyword>
<comment type="cofactor">
    <cofactor evidence="7">
        <name>[4Fe-4S] cluster</name>
        <dbReference type="ChEBI" id="CHEBI:49883"/>
    </cofactor>
    <text evidence="7">Binds 1 [4Fe-4S] cluster.</text>
</comment>
<dbReference type="KEGG" id="tbe:Trebr_1190"/>
<dbReference type="GO" id="GO:0051539">
    <property type="term" value="F:4 iron, 4 sulfur cluster binding"/>
    <property type="evidence" value="ECO:0007669"/>
    <property type="project" value="UniProtKB-UniRule"/>
</dbReference>
<dbReference type="Proteomes" id="UP000006546">
    <property type="component" value="Chromosome"/>
</dbReference>
<feature type="domain" description="IspG C-terminal" evidence="9">
    <location>
        <begin position="274"/>
        <end position="354"/>
    </location>
</feature>
<dbReference type="PIRSF" id="PIRSF004640">
    <property type="entry name" value="IspG"/>
    <property type="match status" value="1"/>
</dbReference>
<dbReference type="EMBL" id="CP002696">
    <property type="protein sequence ID" value="AEE16618.1"/>
    <property type="molecule type" value="Genomic_DNA"/>
</dbReference>
<feature type="binding site" evidence="7">
    <location>
        <position position="278"/>
    </location>
    <ligand>
        <name>[4Fe-4S] cluster</name>
        <dbReference type="ChEBI" id="CHEBI:49883"/>
    </ligand>
</feature>
<feature type="domain" description="IspG TIM-barrel" evidence="8">
    <location>
        <begin position="16"/>
        <end position="259"/>
    </location>
</feature>
<evidence type="ECO:0000256" key="4">
    <source>
        <dbReference type="ARBA" id="ARBA00023004"/>
    </source>
</evidence>
<proteinExistence type="inferred from homology"/>